<dbReference type="InterPro" id="IPR001810">
    <property type="entry name" value="F-box_dom"/>
</dbReference>
<proteinExistence type="predicted"/>
<dbReference type="GO" id="GO:0031146">
    <property type="term" value="P:SCF-dependent proteasomal ubiquitin-dependent protein catabolic process"/>
    <property type="evidence" value="ECO:0007669"/>
    <property type="project" value="TreeGrafter"/>
</dbReference>
<dbReference type="PANTHER" id="PTHR13318">
    <property type="entry name" value="PARTNER OF PAIRED, ISOFORM B-RELATED"/>
    <property type="match status" value="1"/>
</dbReference>
<protein>
    <submittedName>
        <fullName evidence="3">F-box LRR-repeat 2-like</fullName>
    </submittedName>
</protein>
<dbReference type="SUPFAM" id="SSF52047">
    <property type="entry name" value="RNI-like"/>
    <property type="match status" value="1"/>
</dbReference>
<dbReference type="FunFam" id="3.80.10.10:FF:000060">
    <property type="entry name" value="F-box/LRR-repeat protein 20 isoform 2"/>
    <property type="match status" value="1"/>
</dbReference>
<keyword evidence="4" id="KW-1185">Reference proteome</keyword>
<name>A0A3M7R2G5_BRAPC</name>
<organism evidence="3 4">
    <name type="scientific">Brachionus plicatilis</name>
    <name type="common">Marine rotifer</name>
    <name type="synonym">Brachionus muelleri</name>
    <dbReference type="NCBI Taxonomy" id="10195"/>
    <lineage>
        <taxon>Eukaryota</taxon>
        <taxon>Metazoa</taxon>
        <taxon>Spiralia</taxon>
        <taxon>Gnathifera</taxon>
        <taxon>Rotifera</taxon>
        <taxon>Eurotatoria</taxon>
        <taxon>Monogononta</taxon>
        <taxon>Pseudotrocha</taxon>
        <taxon>Ploima</taxon>
        <taxon>Brachionidae</taxon>
        <taxon>Brachionus</taxon>
    </lineage>
</organism>
<dbReference type="InterPro" id="IPR006553">
    <property type="entry name" value="Leu-rich_rpt_Cys-con_subtyp"/>
</dbReference>
<evidence type="ECO:0000313" key="4">
    <source>
        <dbReference type="Proteomes" id="UP000276133"/>
    </source>
</evidence>
<dbReference type="Pfam" id="PF25372">
    <property type="entry name" value="DUF7885"/>
    <property type="match status" value="2"/>
</dbReference>
<dbReference type="EMBL" id="REGN01004370">
    <property type="protein sequence ID" value="RNA17790.1"/>
    <property type="molecule type" value="Genomic_DNA"/>
</dbReference>
<dbReference type="SMART" id="SM00367">
    <property type="entry name" value="LRR_CC"/>
    <property type="match status" value="11"/>
</dbReference>
<dbReference type="PROSITE" id="PS50181">
    <property type="entry name" value="FBOX"/>
    <property type="match status" value="1"/>
</dbReference>
<dbReference type="AlphaFoldDB" id="A0A3M7R2G5"/>
<dbReference type="Gene3D" id="1.20.1280.50">
    <property type="match status" value="1"/>
</dbReference>
<dbReference type="SMART" id="SM00256">
    <property type="entry name" value="FBOX"/>
    <property type="match status" value="1"/>
</dbReference>
<dbReference type="SUPFAM" id="SSF81383">
    <property type="entry name" value="F-box domain"/>
    <property type="match status" value="1"/>
</dbReference>
<dbReference type="CDD" id="cd22115">
    <property type="entry name" value="F-box_FBXL2-like"/>
    <property type="match status" value="1"/>
</dbReference>
<dbReference type="STRING" id="10195.A0A3M7R2G5"/>
<sequence length="481" mass="54195">MQIFEWLKLKMKFTFKKNKKSAIKDNRVIDSSPIQDQEEKVNMLKVNASADHDNKNENDKKIVEQNLINKRLPKELIIRIFSYLDIVSLCRCAQVSKYWNILALDGSNLQHVDLFEFQRDVSENVIENIALRCNEFLRSIRLENCRSINDTSLKTLCIKCPNVELLNLKQCLKLTEKSFVNIGNNLQYLTSLNLESCNISDQGIKCIAKGCSRLQAIEISWCINISSDGLFNFADSCSNLRHIAAKGLTNMKNRVLAKIADNCPQLISLILNNCNSLTDDGIISIADNCQFLKHLCVSNCKHLTDASLIALGRNCHELCLFESSGCSNLSDNGFSALSKGCPNLMRIDLEECLQITNATIQNLANNCFKLRHLALSRCENITDDGIRLITNPTTGNLNETLQVLELDNCPLITDAALDQLSSCQNLMRLELYDCQLITKNGIKKFQSKFPQIKVHAYFAPTVASNHNRPIRSCSCKCCVIL</sequence>
<keyword evidence="1" id="KW-0833">Ubl conjugation pathway</keyword>
<accession>A0A3M7R2G5</accession>
<feature type="domain" description="F-box" evidence="2">
    <location>
        <begin position="66"/>
        <end position="112"/>
    </location>
</feature>
<dbReference type="GO" id="GO:0019005">
    <property type="term" value="C:SCF ubiquitin ligase complex"/>
    <property type="evidence" value="ECO:0007669"/>
    <property type="project" value="TreeGrafter"/>
</dbReference>
<dbReference type="InterPro" id="IPR032675">
    <property type="entry name" value="LRR_dom_sf"/>
</dbReference>
<dbReference type="Gene3D" id="3.80.10.10">
    <property type="entry name" value="Ribonuclease Inhibitor"/>
    <property type="match status" value="2"/>
</dbReference>
<gene>
    <name evidence="3" type="ORF">BpHYR1_041013</name>
</gene>
<reference evidence="3 4" key="1">
    <citation type="journal article" date="2018" name="Sci. Rep.">
        <title>Genomic signatures of local adaptation to the degree of environmental predictability in rotifers.</title>
        <authorList>
            <person name="Franch-Gras L."/>
            <person name="Hahn C."/>
            <person name="Garcia-Roger E.M."/>
            <person name="Carmona M.J."/>
            <person name="Serra M."/>
            <person name="Gomez A."/>
        </authorList>
    </citation>
    <scope>NUCLEOTIDE SEQUENCE [LARGE SCALE GENOMIC DNA]</scope>
    <source>
        <strain evidence="3">HYR1</strain>
    </source>
</reference>
<dbReference type="InterPro" id="IPR057207">
    <property type="entry name" value="FBXL15_LRR"/>
</dbReference>
<dbReference type="Pfam" id="PF12937">
    <property type="entry name" value="F-box-like"/>
    <property type="match status" value="1"/>
</dbReference>
<dbReference type="OrthoDB" id="550575at2759"/>
<dbReference type="InterPro" id="IPR036047">
    <property type="entry name" value="F-box-like_dom_sf"/>
</dbReference>
<dbReference type="Proteomes" id="UP000276133">
    <property type="component" value="Unassembled WGS sequence"/>
</dbReference>
<evidence type="ECO:0000259" key="2">
    <source>
        <dbReference type="PROSITE" id="PS50181"/>
    </source>
</evidence>
<evidence type="ECO:0000313" key="3">
    <source>
        <dbReference type="EMBL" id="RNA17790.1"/>
    </source>
</evidence>
<dbReference type="PANTHER" id="PTHR13318:SF165">
    <property type="entry name" value="F-BOX_LRR-REPEAT PROTEIN FBXL-1"/>
    <property type="match status" value="1"/>
</dbReference>
<comment type="caution">
    <text evidence="3">The sequence shown here is derived from an EMBL/GenBank/DDBJ whole genome shotgun (WGS) entry which is preliminary data.</text>
</comment>
<evidence type="ECO:0000256" key="1">
    <source>
        <dbReference type="ARBA" id="ARBA00022786"/>
    </source>
</evidence>